<evidence type="ECO:0000313" key="12">
    <source>
        <dbReference type="Proteomes" id="UP000887568"/>
    </source>
</evidence>
<accession>A0A914AGM1</accession>
<dbReference type="AlphaFoldDB" id="A0A914AGM1"/>
<dbReference type="OMA" id="WIDVCIM"/>
<dbReference type="Gene3D" id="3.40.50.300">
    <property type="entry name" value="P-loop containing nucleotide triphosphate hydrolases"/>
    <property type="match status" value="1"/>
</dbReference>
<dbReference type="PANTHER" id="PTHR48041">
    <property type="entry name" value="ABC TRANSPORTER G FAMILY MEMBER 28"/>
    <property type="match status" value="1"/>
</dbReference>
<keyword evidence="3" id="KW-0813">Transport</keyword>
<keyword evidence="7 9" id="KW-1133">Transmembrane helix</keyword>
<evidence type="ECO:0000256" key="2">
    <source>
        <dbReference type="ARBA" id="ARBA00005814"/>
    </source>
</evidence>
<dbReference type="InterPro" id="IPR050352">
    <property type="entry name" value="ABCG_transporters"/>
</dbReference>
<evidence type="ECO:0000256" key="9">
    <source>
        <dbReference type="SAM" id="Phobius"/>
    </source>
</evidence>
<dbReference type="Pfam" id="PF00005">
    <property type="entry name" value="ABC_tran"/>
    <property type="match status" value="1"/>
</dbReference>
<dbReference type="GO" id="GO:0016887">
    <property type="term" value="F:ATP hydrolysis activity"/>
    <property type="evidence" value="ECO:0007669"/>
    <property type="project" value="InterPro"/>
</dbReference>
<dbReference type="EnsemblMetazoa" id="XM_038206743.1">
    <property type="protein sequence ID" value="XP_038062671.1"/>
    <property type="gene ID" value="LOC119733167"/>
</dbReference>
<feature type="transmembrane region" description="Helical" evidence="9">
    <location>
        <begin position="682"/>
        <end position="705"/>
    </location>
</feature>
<dbReference type="InterPro" id="IPR013525">
    <property type="entry name" value="ABC2_TM"/>
</dbReference>
<comment type="subcellular location">
    <subcellularLocation>
        <location evidence="1">Membrane</location>
        <topology evidence="1">Multi-pass membrane protein</topology>
    </subcellularLocation>
</comment>
<dbReference type="GO" id="GO:0005524">
    <property type="term" value="F:ATP binding"/>
    <property type="evidence" value="ECO:0007669"/>
    <property type="project" value="UniProtKB-KW"/>
</dbReference>
<keyword evidence="6" id="KW-0067">ATP-binding</keyword>
<feature type="transmembrane region" description="Helical" evidence="9">
    <location>
        <begin position="797"/>
        <end position="819"/>
    </location>
</feature>
<dbReference type="InterPro" id="IPR003593">
    <property type="entry name" value="AAA+_ATPase"/>
</dbReference>
<keyword evidence="5" id="KW-0547">Nucleotide-binding</keyword>
<feature type="transmembrane region" description="Helical" evidence="9">
    <location>
        <begin position="573"/>
        <end position="592"/>
    </location>
</feature>
<dbReference type="OrthoDB" id="66620at2759"/>
<evidence type="ECO:0000256" key="5">
    <source>
        <dbReference type="ARBA" id="ARBA00022741"/>
    </source>
</evidence>
<protein>
    <recommendedName>
        <fullName evidence="10">ABC transporter domain-containing protein</fullName>
    </recommendedName>
</protein>
<dbReference type="SMART" id="SM00382">
    <property type="entry name" value="AAA"/>
    <property type="match status" value="1"/>
</dbReference>
<evidence type="ECO:0000256" key="3">
    <source>
        <dbReference type="ARBA" id="ARBA00022448"/>
    </source>
</evidence>
<feature type="domain" description="ABC transporter" evidence="10">
    <location>
        <begin position="158"/>
        <end position="421"/>
    </location>
</feature>
<dbReference type="RefSeq" id="XP_038062671.1">
    <property type="nucleotide sequence ID" value="XM_038206743.1"/>
</dbReference>
<evidence type="ECO:0000256" key="7">
    <source>
        <dbReference type="ARBA" id="ARBA00022989"/>
    </source>
</evidence>
<dbReference type="PANTHER" id="PTHR48041:SF78">
    <property type="entry name" value="ABC TRANSPORTER EXPRESSED IN TRACHEA, ISOFORM A"/>
    <property type="match status" value="1"/>
</dbReference>
<dbReference type="Proteomes" id="UP000887568">
    <property type="component" value="Unplaced"/>
</dbReference>
<organism evidence="11 12">
    <name type="scientific">Patiria miniata</name>
    <name type="common">Bat star</name>
    <name type="synonym">Asterina miniata</name>
    <dbReference type="NCBI Taxonomy" id="46514"/>
    <lineage>
        <taxon>Eukaryota</taxon>
        <taxon>Metazoa</taxon>
        <taxon>Echinodermata</taxon>
        <taxon>Eleutherozoa</taxon>
        <taxon>Asterozoa</taxon>
        <taxon>Asteroidea</taxon>
        <taxon>Valvatacea</taxon>
        <taxon>Valvatida</taxon>
        <taxon>Asterinidae</taxon>
        <taxon>Patiria</taxon>
    </lineage>
</organism>
<dbReference type="GO" id="GO:0140359">
    <property type="term" value="F:ABC-type transporter activity"/>
    <property type="evidence" value="ECO:0007669"/>
    <property type="project" value="InterPro"/>
</dbReference>
<dbReference type="SUPFAM" id="SSF52540">
    <property type="entry name" value="P-loop containing nucleoside triphosphate hydrolases"/>
    <property type="match status" value="1"/>
</dbReference>
<evidence type="ECO:0000256" key="6">
    <source>
        <dbReference type="ARBA" id="ARBA00022840"/>
    </source>
</evidence>
<keyword evidence="8 9" id="KW-0472">Membrane</keyword>
<proteinExistence type="inferred from homology"/>
<evidence type="ECO:0000256" key="8">
    <source>
        <dbReference type="ARBA" id="ARBA00023136"/>
    </source>
</evidence>
<evidence type="ECO:0000256" key="1">
    <source>
        <dbReference type="ARBA" id="ARBA00004141"/>
    </source>
</evidence>
<evidence type="ECO:0000259" key="10">
    <source>
        <dbReference type="PROSITE" id="PS50893"/>
    </source>
</evidence>
<dbReference type="GeneID" id="119733167"/>
<name>A0A914AGM1_PATMI</name>
<comment type="similarity">
    <text evidence="2">Belongs to the ABC transporter superfamily. ABCG family. Eye pigment precursor importer (TC 3.A.1.204) subfamily.</text>
</comment>
<dbReference type="InterPro" id="IPR003439">
    <property type="entry name" value="ABC_transporter-like_ATP-bd"/>
</dbReference>
<evidence type="ECO:0000256" key="4">
    <source>
        <dbReference type="ARBA" id="ARBA00022692"/>
    </source>
</evidence>
<dbReference type="Pfam" id="PF01061">
    <property type="entry name" value="ABC2_membrane"/>
    <property type="match status" value="1"/>
</dbReference>
<reference evidence="11" key="1">
    <citation type="submission" date="2022-11" db="UniProtKB">
        <authorList>
            <consortium name="EnsemblMetazoa"/>
        </authorList>
    </citation>
    <scope>IDENTIFICATION</scope>
</reference>
<feature type="transmembrane region" description="Helical" evidence="9">
    <location>
        <begin position="604"/>
        <end position="625"/>
    </location>
</feature>
<dbReference type="GO" id="GO:0005886">
    <property type="term" value="C:plasma membrane"/>
    <property type="evidence" value="ECO:0007669"/>
    <property type="project" value="TreeGrafter"/>
</dbReference>
<feature type="transmembrane region" description="Helical" evidence="9">
    <location>
        <begin position="712"/>
        <end position="732"/>
    </location>
</feature>
<keyword evidence="12" id="KW-1185">Reference proteome</keyword>
<evidence type="ECO:0000313" key="11">
    <source>
        <dbReference type="EnsemblMetazoa" id="XP_038062671.1"/>
    </source>
</evidence>
<dbReference type="PROSITE" id="PS50893">
    <property type="entry name" value="ABC_TRANSPORTER_2"/>
    <property type="match status" value="1"/>
</dbReference>
<dbReference type="CDD" id="cd03213">
    <property type="entry name" value="ABCG_EPDR"/>
    <property type="match status" value="1"/>
</dbReference>
<keyword evidence="4 9" id="KW-0812">Transmembrane</keyword>
<sequence length="828" mass="91916">MSADTHVEMEMADSVTGTWESDDVILQSVQALTEHMKLLSDETKSLAREGFTLRGELERVASQVDSKAHNLATGMTSSNQVGHCRLQGHRSLCKSDGGGECACDVRHRVKPVVIDQASQVDLDVERVYWNAGPLKKVENRTYEAQKLSHLPTRQAVHLEFSDITYTVKEGSMWSRKRGNKTILKSLSGRFSPGELIAIMGPSGAGKSSFMNALAGYRTHSMKGTLLVNGQARNLRQFRKMSCYIMQDCNLLPHLSVMEAMMVSANLKLPEKIGRGAKKIVNWDKTRGFIVKTERRSKREQVEEILSLLGLMECAHTRTSKLSGGQVKRLAIALELVNNPPVLFFDEPTSGLDSSSSFQCLSLLKSLARGGRTVICTIHQPSARLFEMFDQLYVLGEGQCIYRGTMQGLVPYLKNQGLICPPYHNPADYVIEIASGEYGNLIANLSKLVDEGKCEEFLKLEPSPHSTSTNSLNSNNSLTYAHSNGDAASLGISMATKNEGSITNGHMPSGAQSNRVTTKAVFKEANGVTKHSVMSCGDLDLDSGHFATSFLTQFSVLFKRAFLTIVRDQLLTHIRIISHIACGLLIGLLYLNIGNDGSKAFNNTGFLFLSILFLMFTALMPTLLSFPLEMGVFVRENLNYWYSIKAYYLAKTMADMPFQFVLPIFYCTIVYWMTDQPPEAGRFVLFIAMATMTSLCAQSLGLLIGAGSTSLQVAVFAGPISSIPILLFSGYFVTFDTIPSYLQWISYSSYVRYSFEGMMLTIYGMDRGELGCPVNTTCMFHTSQEVLEALDLGKDSKVYWDFLIMFGYFLVLRIFCFVVLKFKVRQHLG</sequence>
<dbReference type="InterPro" id="IPR027417">
    <property type="entry name" value="P-loop_NTPase"/>
</dbReference>